<feature type="domain" description="F-box" evidence="1">
    <location>
        <begin position="1"/>
        <end position="43"/>
    </location>
</feature>
<dbReference type="PANTHER" id="PTHR31672:SF13">
    <property type="entry name" value="F-BOX PROTEIN CPR30-LIKE"/>
    <property type="match status" value="1"/>
</dbReference>
<dbReference type="SMART" id="SM00256">
    <property type="entry name" value="FBOX"/>
    <property type="match status" value="1"/>
</dbReference>
<dbReference type="InterPro" id="IPR006527">
    <property type="entry name" value="F-box-assoc_dom_typ1"/>
</dbReference>
<dbReference type="PANTHER" id="PTHR31672">
    <property type="entry name" value="BNACNNG10540D PROTEIN"/>
    <property type="match status" value="1"/>
</dbReference>
<dbReference type="Pfam" id="PF00646">
    <property type="entry name" value="F-box"/>
    <property type="match status" value="1"/>
</dbReference>
<evidence type="ECO:0000313" key="3">
    <source>
        <dbReference type="RefSeq" id="XP_056689901.1"/>
    </source>
</evidence>
<reference evidence="2" key="1">
    <citation type="journal article" date="2021" name="Nat. Commun.">
        <title>Genomic analyses provide insights into spinach domestication and the genetic basis of agronomic traits.</title>
        <authorList>
            <person name="Cai X."/>
            <person name="Sun X."/>
            <person name="Xu C."/>
            <person name="Sun H."/>
            <person name="Wang X."/>
            <person name="Ge C."/>
            <person name="Zhang Z."/>
            <person name="Wang Q."/>
            <person name="Fei Z."/>
            <person name="Jiao C."/>
            <person name="Wang Q."/>
        </authorList>
    </citation>
    <scope>NUCLEOTIDE SEQUENCE [LARGE SCALE GENOMIC DNA]</scope>
    <source>
        <strain evidence="2">cv. Varoflay</strain>
    </source>
</reference>
<dbReference type="Pfam" id="PF07734">
    <property type="entry name" value="FBA_1"/>
    <property type="match status" value="1"/>
</dbReference>
<dbReference type="PROSITE" id="PS50181">
    <property type="entry name" value="FBOX"/>
    <property type="match status" value="1"/>
</dbReference>
<dbReference type="CDD" id="cd22157">
    <property type="entry name" value="F-box_AtFBW1-like"/>
    <property type="match status" value="1"/>
</dbReference>
<sequence>MMELPMPLIMDILSRLPVKDLLRFRCVSKTWKYLIDDSHFIKLHLQHSLENTTNLAVVIRSSYLYSVEFPALDEAIIIDHPLKSYDMGTEVLGSCNGLLCLSNGEKHGINGTVVYNPVTRKSRQVPASKIKIPYGYEHLIYGFGYDLVNDDCKVVRVIQYSTNRPDSYDSEVKVFSLKASSWRKVQDFPREYLLCYRRRWGVYVNGCLNWMATLKPDESKLIVSFDLCSEVYKAVLLPKYSAGEVHLTVEVLGQCLCLLIKYPTIRSEVWVMKEYGVEESWIKLFTVAQPDMIGSFEYVRPIVYSKDGSRVLLEQDRRKLIWFDLQSQTAESVEISGNFYPFAATVLVESLVLGSRKTHKKNKRKEPEPLGNVNIAALPNSSETKAISGNHSQIREQRNQMHGKLLESICMIIFQRNQIRMYVLLHCQIHLKQRPFLVICSKELGCRRYDYISKKPN</sequence>
<dbReference type="InterPro" id="IPR017451">
    <property type="entry name" value="F-box-assoc_interact_dom"/>
</dbReference>
<dbReference type="GeneID" id="110804863"/>
<organism evidence="2 3">
    <name type="scientific">Spinacia oleracea</name>
    <name type="common">Spinach</name>
    <dbReference type="NCBI Taxonomy" id="3562"/>
    <lineage>
        <taxon>Eukaryota</taxon>
        <taxon>Viridiplantae</taxon>
        <taxon>Streptophyta</taxon>
        <taxon>Embryophyta</taxon>
        <taxon>Tracheophyta</taxon>
        <taxon>Spermatophyta</taxon>
        <taxon>Magnoliopsida</taxon>
        <taxon>eudicotyledons</taxon>
        <taxon>Gunneridae</taxon>
        <taxon>Pentapetalae</taxon>
        <taxon>Caryophyllales</taxon>
        <taxon>Chenopodiaceae</taxon>
        <taxon>Chenopodioideae</taxon>
        <taxon>Anserineae</taxon>
        <taxon>Spinacia</taxon>
    </lineage>
</organism>
<keyword evidence="2" id="KW-1185">Reference proteome</keyword>
<dbReference type="Gene3D" id="1.20.1280.50">
    <property type="match status" value="1"/>
</dbReference>
<dbReference type="NCBIfam" id="TIGR01640">
    <property type="entry name" value="F_box_assoc_1"/>
    <property type="match status" value="1"/>
</dbReference>
<dbReference type="InterPro" id="IPR050796">
    <property type="entry name" value="SCF_F-box_component"/>
</dbReference>
<gene>
    <name evidence="3" type="primary">LOC110804863</name>
</gene>
<dbReference type="RefSeq" id="XP_056689901.1">
    <property type="nucleotide sequence ID" value="XM_056833923.1"/>
</dbReference>
<accession>A0ABM3R2Q5</accession>
<dbReference type="Proteomes" id="UP000813463">
    <property type="component" value="Chromosome 6"/>
</dbReference>
<dbReference type="InterPro" id="IPR036047">
    <property type="entry name" value="F-box-like_dom_sf"/>
</dbReference>
<dbReference type="InterPro" id="IPR001810">
    <property type="entry name" value="F-box_dom"/>
</dbReference>
<reference evidence="3" key="2">
    <citation type="submission" date="2025-08" db="UniProtKB">
        <authorList>
            <consortium name="RefSeq"/>
        </authorList>
    </citation>
    <scope>IDENTIFICATION</scope>
    <source>
        <tissue evidence="3">Leaf</tissue>
    </source>
</reference>
<dbReference type="SUPFAM" id="SSF81383">
    <property type="entry name" value="F-box domain"/>
    <property type="match status" value="1"/>
</dbReference>
<evidence type="ECO:0000259" key="1">
    <source>
        <dbReference type="PROSITE" id="PS50181"/>
    </source>
</evidence>
<evidence type="ECO:0000313" key="2">
    <source>
        <dbReference type="Proteomes" id="UP000813463"/>
    </source>
</evidence>
<protein>
    <submittedName>
        <fullName evidence="3">F-box protein CPR1-like isoform X1</fullName>
    </submittedName>
</protein>
<proteinExistence type="predicted"/>
<name>A0ABM3R2Q5_SPIOL</name>